<feature type="signal peptide" evidence="2">
    <location>
        <begin position="1"/>
        <end position="30"/>
    </location>
</feature>
<name>W7CR57_9LIST</name>
<dbReference type="OrthoDB" id="2356942at2"/>
<accession>W7CR57</accession>
<feature type="domain" description="WxL" evidence="3">
    <location>
        <begin position="34"/>
        <end position="271"/>
    </location>
</feature>
<dbReference type="AlphaFoldDB" id="W7CR57"/>
<evidence type="ECO:0000259" key="3">
    <source>
        <dbReference type="Pfam" id="PF13731"/>
    </source>
</evidence>
<dbReference type="STRING" id="1265861.BCAMP_06980"/>
<gene>
    <name evidence="4" type="ORF">BCAMP_06980</name>
</gene>
<evidence type="ECO:0000313" key="5">
    <source>
        <dbReference type="Proteomes" id="UP000019243"/>
    </source>
</evidence>
<evidence type="ECO:0000313" key="4">
    <source>
        <dbReference type="EMBL" id="EUJ39547.1"/>
    </source>
</evidence>
<reference evidence="4 5" key="1">
    <citation type="submission" date="2012-12" db="EMBL/GenBank/DDBJ databases">
        <title>Novel taxa of Listeriaceae from agricultural environments in the United States.</title>
        <authorList>
            <person name="den Bakker H.C."/>
            <person name="Allred A."/>
            <person name="Warchocki S."/>
            <person name="Wright E.M."/>
            <person name="Burrell A."/>
            <person name="Nightingale K.K."/>
            <person name="Kephart D."/>
            <person name="Wiedmann M."/>
        </authorList>
    </citation>
    <scope>NUCLEOTIDE SEQUENCE [LARGE SCALE GENOMIC DNA]</scope>
    <source>
        <strain evidence="4 5">FSL F6-1037</strain>
    </source>
</reference>
<dbReference type="Pfam" id="PF13731">
    <property type="entry name" value="WxL"/>
    <property type="match status" value="1"/>
</dbReference>
<protein>
    <submittedName>
        <fullName evidence="4">WxL domain cell surface protein</fullName>
    </submittedName>
</protein>
<dbReference type="Proteomes" id="UP000019243">
    <property type="component" value="Unassembled WGS sequence"/>
</dbReference>
<proteinExistence type="predicted"/>
<dbReference type="RefSeq" id="WP_035314567.1">
    <property type="nucleotide sequence ID" value="NZ_AODH01000026.1"/>
</dbReference>
<dbReference type="InterPro" id="IPR027994">
    <property type="entry name" value="WxL_dom"/>
</dbReference>
<comment type="caution">
    <text evidence="4">The sequence shown here is derived from an EMBL/GenBank/DDBJ whole genome shotgun (WGS) entry which is preliminary data.</text>
</comment>
<feature type="chain" id="PRO_5004890034" evidence="2">
    <location>
        <begin position="31"/>
        <end position="273"/>
    </location>
</feature>
<keyword evidence="5" id="KW-1185">Reference proteome</keyword>
<dbReference type="EMBL" id="AODH01000026">
    <property type="protein sequence ID" value="EUJ39547.1"/>
    <property type="molecule type" value="Genomic_DNA"/>
</dbReference>
<evidence type="ECO:0000256" key="2">
    <source>
        <dbReference type="SAM" id="SignalP"/>
    </source>
</evidence>
<keyword evidence="2" id="KW-0732">Signal</keyword>
<organism evidence="4 5">
    <name type="scientific">Brochothrix campestris FSL F6-1037</name>
    <dbReference type="NCBI Taxonomy" id="1265861"/>
    <lineage>
        <taxon>Bacteria</taxon>
        <taxon>Bacillati</taxon>
        <taxon>Bacillota</taxon>
        <taxon>Bacilli</taxon>
        <taxon>Bacillales</taxon>
        <taxon>Listeriaceae</taxon>
        <taxon>Brochothrix</taxon>
    </lineage>
</organism>
<sequence>MTTIKRYGKATMIIALLGTSAIGGTAVAKADEVKGSYDANAVINFIPNNEPTLPVDPEEPGGGGVTPIDPIDPTAPIEPGTAGPLSIDFASSLNFGTQKISSTNETYYAYSQQVTNEQGVTSNKPNYVQVTDNRGTAAGWTLSVKQVGDLTTTDNVKNKTLPGAAITLDGMTATSTTTDTLKPTVTDSVTLVPNSAEVVTTAPVNGGEGTWVTRFGSSQTLFDDTAALSDDGTTTETINKNKNVSLVVPGAIAKSAANYQAVLTWSLSDVPGN</sequence>
<feature type="region of interest" description="Disordered" evidence="1">
    <location>
        <begin position="51"/>
        <end position="83"/>
    </location>
</feature>
<feature type="compositionally biased region" description="Low complexity" evidence="1">
    <location>
        <begin position="66"/>
        <end position="79"/>
    </location>
</feature>
<evidence type="ECO:0000256" key="1">
    <source>
        <dbReference type="SAM" id="MobiDB-lite"/>
    </source>
</evidence>